<reference evidence="2 3" key="1">
    <citation type="submission" date="2021-05" db="EMBL/GenBank/DDBJ databases">
        <title>The draft genome of Geobacter pelophilus DSM 12255.</title>
        <authorList>
            <person name="Xu Z."/>
            <person name="Masuda Y."/>
            <person name="Itoh H."/>
            <person name="Senoo K."/>
        </authorList>
    </citation>
    <scope>NUCLEOTIDE SEQUENCE [LARGE SCALE GENOMIC DNA]</scope>
    <source>
        <strain evidence="2 3">DSM 12255</strain>
    </source>
</reference>
<keyword evidence="3" id="KW-1185">Reference proteome</keyword>
<sequence length="135" mass="14572">MGIVSIAVMIMAVTLVVLAAAIVPAFLEIRKSAVASRETLERIEADLRPVLKELHETLTDLNLIVHETAEKREDVVAFMEAIGDTGRGLRTINGVVGSVAGVLSTSSLWVTGAKVAGKYAVEKFLRKRRKSDGEQ</sequence>
<dbReference type="PANTHER" id="PTHR40070:SF1">
    <property type="entry name" value="UPF0478 PROTEIN YTXG"/>
    <property type="match status" value="1"/>
</dbReference>
<comment type="caution">
    <text evidence="2">The sequence shown here is derived from an EMBL/GenBank/DDBJ whole genome shotgun (WGS) entry which is preliminary data.</text>
</comment>
<evidence type="ECO:0000313" key="2">
    <source>
        <dbReference type="EMBL" id="MBT0666033.1"/>
    </source>
</evidence>
<protein>
    <submittedName>
        <fullName evidence="2">DUF948 domain-containing protein</fullName>
    </submittedName>
</protein>
<dbReference type="Pfam" id="PF06103">
    <property type="entry name" value="DUF948"/>
    <property type="match status" value="1"/>
</dbReference>
<organism evidence="2 3">
    <name type="scientific">Geoanaerobacter pelophilus</name>
    <dbReference type="NCBI Taxonomy" id="60036"/>
    <lineage>
        <taxon>Bacteria</taxon>
        <taxon>Pseudomonadati</taxon>
        <taxon>Thermodesulfobacteriota</taxon>
        <taxon>Desulfuromonadia</taxon>
        <taxon>Geobacterales</taxon>
        <taxon>Geobacteraceae</taxon>
        <taxon>Geoanaerobacter</taxon>
    </lineage>
</organism>
<accession>A0AAW4L4X9</accession>
<evidence type="ECO:0000313" key="3">
    <source>
        <dbReference type="Proteomes" id="UP000811899"/>
    </source>
</evidence>
<name>A0AAW4L4X9_9BACT</name>
<dbReference type="AlphaFoldDB" id="A0AAW4L4X9"/>
<keyword evidence="1" id="KW-0472">Membrane</keyword>
<keyword evidence="1" id="KW-0812">Transmembrane</keyword>
<keyword evidence="1" id="KW-1133">Transmembrane helix</keyword>
<feature type="transmembrane region" description="Helical" evidence="1">
    <location>
        <begin position="6"/>
        <end position="27"/>
    </location>
</feature>
<dbReference type="RefSeq" id="WP_214172803.1">
    <property type="nucleotide sequence ID" value="NZ_JAHCVJ010000008.1"/>
</dbReference>
<dbReference type="PANTHER" id="PTHR40070">
    <property type="entry name" value="UPF0478 PROTEIN YTXG"/>
    <property type="match status" value="1"/>
</dbReference>
<dbReference type="InterPro" id="IPR009293">
    <property type="entry name" value="UPF0478"/>
</dbReference>
<dbReference type="EMBL" id="JAHCVJ010000008">
    <property type="protein sequence ID" value="MBT0666033.1"/>
    <property type="molecule type" value="Genomic_DNA"/>
</dbReference>
<evidence type="ECO:0000256" key="1">
    <source>
        <dbReference type="SAM" id="Phobius"/>
    </source>
</evidence>
<proteinExistence type="predicted"/>
<dbReference type="Proteomes" id="UP000811899">
    <property type="component" value="Unassembled WGS sequence"/>
</dbReference>
<gene>
    <name evidence="2" type="ORF">KI809_17105</name>
</gene>